<dbReference type="Proteomes" id="UP000199584">
    <property type="component" value="Unassembled WGS sequence"/>
</dbReference>
<reference evidence="2" key="1">
    <citation type="submission" date="2016-10" db="EMBL/GenBank/DDBJ databases">
        <authorList>
            <person name="Varghese N."/>
            <person name="Submissions S."/>
        </authorList>
    </citation>
    <scope>NUCLEOTIDE SEQUENCE [LARGE SCALE GENOMIC DNA]</scope>
    <source>
        <strain evidence="2">DSM 3669</strain>
    </source>
</reference>
<dbReference type="EMBL" id="FOYM01000005">
    <property type="protein sequence ID" value="SFR00438.1"/>
    <property type="molecule type" value="Genomic_DNA"/>
</dbReference>
<sequence>MMFNPFNMVSKNEISKRVRKLREKNPGLSERELCELIIARKSRLCATSGALTALPATVPVIGTAFTLIGGTAVDIAAVSYFMAEMVLEMSAVYGRNLDLPGVSREALWVMGSAVGADMANKAIGKTVMKQMNNQVFVRLMQEVLISLGIRATQRTVLRIIPLFGAVISGTVNYYICRRIGRAAADYYDKNSYAKWAEQAIDVEGEVLE</sequence>
<gene>
    <name evidence="1" type="ORF">SAMN05660706_105105</name>
</gene>
<proteinExistence type="predicted"/>
<dbReference type="AlphaFoldDB" id="A0A1I6D4M6"/>
<organism evidence="1 2">
    <name type="scientific">Desulfoscipio geothermicus DSM 3669</name>
    <dbReference type="NCBI Taxonomy" id="1121426"/>
    <lineage>
        <taxon>Bacteria</taxon>
        <taxon>Bacillati</taxon>
        <taxon>Bacillota</taxon>
        <taxon>Clostridia</taxon>
        <taxon>Eubacteriales</taxon>
        <taxon>Desulfallaceae</taxon>
        <taxon>Desulfoscipio</taxon>
    </lineage>
</organism>
<accession>A0A1I6D4M6</accession>
<keyword evidence="2" id="KW-1185">Reference proteome</keyword>
<dbReference type="OrthoDB" id="1807131at2"/>
<name>A0A1I6D4M6_9FIRM</name>
<evidence type="ECO:0000313" key="2">
    <source>
        <dbReference type="Proteomes" id="UP000199584"/>
    </source>
</evidence>
<dbReference type="RefSeq" id="WP_092482279.1">
    <property type="nucleotide sequence ID" value="NZ_FOYM01000005.1"/>
</dbReference>
<evidence type="ECO:0000313" key="1">
    <source>
        <dbReference type="EMBL" id="SFR00438.1"/>
    </source>
</evidence>
<dbReference type="STRING" id="39060.SAMN05660706_105105"/>
<protein>
    <submittedName>
        <fullName evidence="1">EcsC protein family protein</fullName>
    </submittedName>
</protein>